<dbReference type="AlphaFoldDB" id="A0A328YKM4"/>
<gene>
    <name evidence="1" type="ORF">CLV55_103183</name>
</gene>
<name>A0A328YKM4_9FLAO</name>
<accession>A0A328YKM4</accession>
<comment type="caution">
    <text evidence="1">The sequence shown here is derived from an EMBL/GenBank/DDBJ whole genome shotgun (WGS) entry which is preliminary data.</text>
</comment>
<proteinExistence type="predicted"/>
<protein>
    <submittedName>
        <fullName evidence="1">Uncharacterized protein</fullName>
    </submittedName>
</protein>
<dbReference type="Proteomes" id="UP000248840">
    <property type="component" value="Unassembled WGS sequence"/>
</dbReference>
<dbReference type="EMBL" id="QLSZ01000003">
    <property type="protein sequence ID" value="RAR73864.1"/>
    <property type="molecule type" value="Genomic_DNA"/>
</dbReference>
<keyword evidence="2" id="KW-1185">Reference proteome</keyword>
<evidence type="ECO:0000313" key="1">
    <source>
        <dbReference type="EMBL" id="RAR73864.1"/>
    </source>
</evidence>
<organism evidence="1 2">
    <name type="scientific">Flavobacterium aciduliphilum</name>
    <dbReference type="NCBI Taxonomy" id="1101402"/>
    <lineage>
        <taxon>Bacteria</taxon>
        <taxon>Pseudomonadati</taxon>
        <taxon>Bacteroidota</taxon>
        <taxon>Flavobacteriia</taxon>
        <taxon>Flavobacteriales</taxon>
        <taxon>Flavobacteriaceae</taxon>
        <taxon>Flavobacterium</taxon>
    </lineage>
</organism>
<reference evidence="1 2" key="1">
    <citation type="submission" date="2018-06" db="EMBL/GenBank/DDBJ databases">
        <title>Genomic Encyclopedia of Archaeal and Bacterial Type Strains, Phase II (KMG-II): from individual species to whole genera.</title>
        <authorList>
            <person name="Goeker M."/>
        </authorList>
    </citation>
    <scope>NUCLEOTIDE SEQUENCE [LARGE SCALE GENOMIC DNA]</scope>
    <source>
        <strain evidence="1 2">DSM 25663</strain>
    </source>
</reference>
<sequence>MMNNMLLPLEYKEKFIKFSKIHIEFHEKHKKFRINYSWLDELNQDVFHDQIDEFVEGLKTILISNNNNLLIVDELLVIIQDRITYYTINKIQEFSSFSNFGTLISKVNYDIEYDVLEPYTIDKVLNYNFNAEAQDDILLYCFFTHKDRTNNYNKPLDFEKVKLFFFLNQFYKSLVYFEEKINIIKNAIQVYGVTDLSHYFSDKKAPENKCNIKLDKNSSAFLFKLLIEAKLIYMDENEAKSESNIKKFAETHFNYTDSNNLCKPLTDFSKEYSKLKGSSKKNNQLKVLKILSSYISKKIDYLNK</sequence>
<evidence type="ECO:0000313" key="2">
    <source>
        <dbReference type="Proteomes" id="UP000248840"/>
    </source>
</evidence>